<organism evidence="2 3">
    <name type="scientific">Alteraurantiacibacter buctensis</name>
    <dbReference type="NCBI Taxonomy" id="1503981"/>
    <lineage>
        <taxon>Bacteria</taxon>
        <taxon>Pseudomonadati</taxon>
        <taxon>Pseudomonadota</taxon>
        <taxon>Alphaproteobacteria</taxon>
        <taxon>Sphingomonadales</taxon>
        <taxon>Erythrobacteraceae</taxon>
        <taxon>Alteraurantiacibacter</taxon>
    </lineage>
</organism>
<name>A0A844Z2B8_9SPHN</name>
<gene>
    <name evidence="2" type="ORF">GRI99_15995</name>
</gene>
<accession>A0A844Z2B8</accession>
<dbReference type="OrthoDB" id="512581at2"/>
<feature type="chain" id="PRO_5032747338" evidence="1">
    <location>
        <begin position="20"/>
        <end position="127"/>
    </location>
</feature>
<dbReference type="RefSeq" id="WP_160773056.1">
    <property type="nucleotide sequence ID" value="NZ_WTYV01000007.1"/>
</dbReference>
<dbReference type="EMBL" id="WTYV01000007">
    <property type="protein sequence ID" value="MXO73131.1"/>
    <property type="molecule type" value="Genomic_DNA"/>
</dbReference>
<dbReference type="InterPro" id="IPR046150">
    <property type="entry name" value="DUF6152"/>
</dbReference>
<evidence type="ECO:0000313" key="2">
    <source>
        <dbReference type="EMBL" id="MXO73131.1"/>
    </source>
</evidence>
<sequence>MHLRLIVAAATLVAVPLTAAAHHGWGWTQDRESRLAGTIQSISFGNPHMHLQLRDGDGAIWEVDLSPPIVGRASGFAAEHARAGDRAIVTGHRARDMAVRGFKGETITVRGRTFDVYPQREKTLSAD</sequence>
<protein>
    <submittedName>
        <fullName evidence="2">Uncharacterized protein</fullName>
    </submittedName>
</protein>
<comment type="caution">
    <text evidence="2">The sequence shown here is derived from an EMBL/GenBank/DDBJ whole genome shotgun (WGS) entry which is preliminary data.</text>
</comment>
<dbReference type="Pfam" id="PF19649">
    <property type="entry name" value="DUF6152"/>
    <property type="match status" value="1"/>
</dbReference>
<evidence type="ECO:0000256" key="1">
    <source>
        <dbReference type="SAM" id="SignalP"/>
    </source>
</evidence>
<proteinExistence type="predicted"/>
<dbReference type="AlphaFoldDB" id="A0A844Z2B8"/>
<keyword evidence="3" id="KW-1185">Reference proteome</keyword>
<reference evidence="2 3" key="1">
    <citation type="submission" date="2019-12" db="EMBL/GenBank/DDBJ databases">
        <title>Genomic-based taxomic classification of the family Erythrobacteraceae.</title>
        <authorList>
            <person name="Xu L."/>
        </authorList>
    </citation>
    <scope>NUCLEOTIDE SEQUENCE [LARGE SCALE GENOMIC DNA]</scope>
    <source>
        <strain evidence="2 3">M0322</strain>
    </source>
</reference>
<feature type="signal peptide" evidence="1">
    <location>
        <begin position="1"/>
        <end position="19"/>
    </location>
</feature>
<evidence type="ECO:0000313" key="3">
    <source>
        <dbReference type="Proteomes" id="UP000466966"/>
    </source>
</evidence>
<dbReference type="Proteomes" id="UP000466966">
    <property type="component" value="Unassembled WGS sequence"/>
</dbReference>
<keyword evidence="1" id="KW-0732">Signal</keyword>